<evidence type="ECO:0000313" key="2">
    <source>
        <dbReference type="Proteomes" id="UP000003639"/>
    </source>
</evidence>
<reference evidence="1 2" key="1">
    <citation type="submission" date="2007-04" db="EMBL/GenBank/DDBJ databases">
        <authorList>
            <person name="Fulton L."/>
            <person name="Clifton S."/>
            <person name="Fulton B."/>
            <person name="Xu J."/>
            <person name="Minx P."/>
            <person name="Pepin K.H."/>
            <person name="Johnson M."/>
            <person name="Thiruvilangam P."/>
            <person name="Bhonagiri V."/>
            <person name="Nash W.E."/>
            <person name="Mardis E.R."/>
            <person name="Wilson R.K."/>
        </authorList>
    </citation>
    <scope>NUCLEOTIDE SEQUENCE [LARGE SCALE GENOMIC DNA]</scope>
    <source>
        <strain evidence="1 2">ATCC 29799</strain>
    </source>
</reference>
<organism evidence="1 2">
    <name type="scientific">Pseudoflavonifractor capillosus ATCC 29799</name>
    <dbReference type="NCBI Taxonomy" id="411467"/>
    <lineage>
        <taxon>Bacteria</taxon>
        <taxon>Bacillati</taxon>
        <taxon>Bacillota</taxon>
        <taxon>Clostridia</taxon>
        <taxon>Eubacteriales</taxon>
        <taxon>Oscillospiraceae</taxon>
        <taxon>Pseudoflavonifractor</taxon>
    </lineage>
</organism>
<sequence>MYDSPISRTSDPSIAKRRARGLHALCVRRCFCFWENLTYVCRFTQNCSYQCGIIFV</sequence>
<gene>
    <name evidence="1" type="ORF">BACCAP_03685</name>
</gene>
<proteinExistence type="predicted"/>
<protein>
    <submittedName>
        <fullName evidence="1">Uncharacterized protein</fullName>
    </submittedName>
</protein>
<evidence type="ECO:0000313" key="1">
    <source>
        <dbReference type="EMBL" id="EDM98882.1"/>
    </source>
</evidence>
<dbReference type="STRING" id="411467.BACCAP_03685"/>
<comment type="caution">
    <text evidence="1">The sequence shown here is derived from an EMBL/GenBank/DDBJ whole genome shotgun (WGS) entry which is preliminary data.</text>
</comment>
<dbReference type="AlphaFoldDB" id="A6NZN3"/>
<name>A6NZN3_9FIRM</name>
<dbReference type="Proteomes" id="UP000003639">
    <property type="component" value="Unassembled WGS sequence"/>
</dbReference>
<accession>A6NZN3</accession>
<keyword evidence="2" id="KW-1185">Reference proteome</keyword>
<dbReference type="EMBL" id="AAXG02000032">
    <property type="protein sequence ID" value="EDM98882.1"/>
    <property type="molecule type" value="Genomic_DNA"/>
</dbReference>
<reference evidence="1 2" key="2">
    <citation type="submission" date="2007-06" db="EMBL/GenBank/DDBJ databases">
        <title>Draft genome sequence of Pseudoflavonifractor capillosus ATCC 29799.</title>
        <authorList>
            <person name="Sudarsanam P."/>
            <person name="Ley R."/>
            <person name="Guruge J."/>
            <person name="Turnbaugh P.J."/>
            <person name="Mahowald M."/>
            <person name="Liep D."/>
            <person name="Gordon J."/>
        </authorList>
    </citation>
    <scope>NUCLEOTIDE SEQUENCE [LARGE SCALE GENOMIC DNA]</scope>
    <source>
        <strain evidence="1 2">ATCC 29799</strain>
    </source>
</reference>